<keyword evidence="8 18" id="KW-0812">Transmembrane</keyword>
<keyword evidence="11 18" id="KW-0249">Electron transport</keyword>
<evidence type="ECO:0000256" key="6">
    <source>
        <dbReference type="ARBA" id="ARBA00022448"/>
    </source>
</evidence>
<dbReference type="AlphaFoldDB" id="A0A5C0Q1A4"/>
<evidence type="ECO:0000256" key="16">
    <source>
        <dbReference type="ARBA" id="ARBA00023136"/>
    </source>
</evidence>
<dbReference type="PANTHER" id="PTHR46552">
    <property type="entry name" value="NADH-UBIQUINONE OXIDOREDUCTASE CHAIN 2"/>
    <property type="match status" value="1"/>
</dbReference>
<feature type="transmembrane region" description="Helical" evidence="18">
    <location>
        <begin position="28"/>
        <end position="46"/>
    </location>
</feature>
<keyword evidence="13 18" id="KW-0520">NAD</keyword>
<proteinExistence type="inferred from homology"/>
<keyword evidence="14 18" id="KW-0830">Ubiquinone</keyword>
<evidence type="ECO:0000256" key="15">
    <source>
        <dbReference type="ARBA" id="ARBA00023128"/>
    </source>
</evidence>
<name>A0A5C0Q1A4_9CRUS</name>
<evidence type="ECO:0000256" key="12">
    <source>
        <dbReference type="ARBA" id="ARBA00022989"/>
    </source>
</evidence>
<organism evidence="20">
    <name type="scientific">Metacrangonyx sp. n. DJ2019</name>
    <dbReference type="NCBI Taxonomy" id="2606684"/>
    <lineage>
        <taxon>Eukaryota</taxon>
        <taxon>Metazoa</taxon>
        <taxon>Ecdysozoa</taxon>
        <taxon>Arthropoda</taxon>
        <taxon>Crustacea</taxon>
        <taxon>Multicrustacea</taxon>
        <taxon>Malacostraca</taxon>
        <taxon>Eumalacostraca</taxon>
        <taxon>Peracarida</taxon>
        <taxon>Amphipoda</taxon>
        <taxon>Senticaudata</taxon>
        <taxon>Hadziida</taxon>
        <taxon>Hadzioidea</taxon>
        <taxon>Metacrangonyctidae</taxon>
        <taxon>Metacrangonyx</taxon>
    </lineage>
</organism>
<keyword evidence="6" id="KW-0813">Transport</keyword>
<evidence type="ECO:0000313" key="20">
    <source>
        <dbReference type="EMBL" id="QEJ81952.1"/>
    </source>
</evidence>
<accession>A0A5C0Q1A4</accession>
<comment type="function">
    <text evidence="18">Core subunit of the mitochondrial membrane respiratory chain NADH dehydrogenase (Complex I) which catalyzes electron transfer from NADH through the respiratory chain, using ubiquinone as an electron acceptor. Essential for the catalytic activity and assembly of complex I.</text>
</comment>
<keyword evidence="10 18" id="KW-1278">Translocase</keyword>
<evidence type="ECO:0000256" key="7">
    <source>
        <dbReference type="ARBA" id="ARBA00022660"/>
    </source>
</evidence>
<feature type="transmembrane region" description="Helical" evidence="18">
    <location>
        <begin position="143"/>
        <end position="164"/>
    </location>
</feature>
<feature type="transmembrane region" description="Helical" evidence="18">
    <location>
        <begin position="309"/>
        <end position="329"/>
    </location>
</feature>
<comment type="catalytic activity">
    <reaction evidence="17 18">
        <text>a ubiquinone + NADH + 5 H(+)(in) = a ubiquinol + NAD(+) + 4 H(+)(out)</text>
        <dbReference type="Rhea" id="RHEA:29091"/>
        <dbReference type="Rhea" id="RHEA-COMP:9565"/>
        <dbReference type="Rhea" id="RHEA-COMP:9566"/>
        <dbReference type="ChEBI" id="CHEBI:15378"/>
        <dbReference type="ChEBI" id="CHEBI:16389"/>
        <dbReference type="ChEBI" id="CHEBI:17976"/>
        <dbReference type="ChEBI" id="CHEBI:57540"/>
        <dbReference type="ChEBI" id="CHEBI:57945"/>
        <dbReference type="EC" id="7.1.1.2"/>
    </reaction>
</comment>
<evidence type="ECO:0000256" key="4">
    <source>
        <dbReference type="ARBA" id="ARBA00012944"/>
    </source>
</evidence>
<dbReference type="EMBL" id="MN124287">
    <property type="protein sequence ID" value="QEJ81952.1"/>
    <property type="molecule type" value="Genomic_DNA"/>
</dbReference>
<keyword evidence="15 18" id="KW-0496">Mitochondrion</keyword>
<feature type="transmembrane region" description="Helical" evidence="18">
    <location>
        <begin position="264"/>
        <end position="289"/>
    </location>
</feature>
<keyword evidence="12 18" id="KW-1133">Transmembrane helix</keyword>
<evidence type="ECO:0000256" key="13">
    <source>
        <dbReference type="ARBA" id="ARBA00023027"/>
    </source>
</evidence>
<dbReference type="PANTHER" id="PTHR46552:SF1">
    <property type="entry name" value="NADH-UBIQUINONE OXIDOREDUCTASE CHAIN 2"/>
    <property type="match status" value="1"/>
</dbReference>
<keyword evidence="9 18" id="KW-0999">Mitochondrion inner membrane</keyword>
<evidence type="ECO:0000256" key="10">
    <source>
        <dbReference type="ARBA" id="ARBA00022967"/>
    </source>
</evidence>
<keyword evidence="16 18" id="KW-0472">Membrane</keyword>
<evidence type="ECO:0000256" key="17">
    <source>
        <dbReference type="ARBA" id="ARBA00049551"/>
    </source>
</evidence>
<evidence type="ECO:0000259" key="19">
    <source>
        <dbReference type="Pfam" id="PF00361"/>
    </source>
</evidence>
<dbReference type="PRINTS" id="PR01436">
    <property type="entry name" value="NADHDHGNASE2"/>
</dbReference>
<dbReference type="InterPro" id="IPR050175">
    <property type="entry name" value="Complex_I_Subunit_2"/>
</dbReference>
<evidence type="ECO:0000256" key="11">
    <source>
        <dbReference type="ARBA" id="ARBA00022982"/>
    </source>
</evidence>
<evidence type="ECO:0000256" key="18">
    <source>
        <dbReference type="RuleBase" id="RU003403"/>
    </source>
</evidence>
<feature type="transmembrane region" description="Helical" evidence="18">
    <location>
        <begin position="233"/>
        <end position="252"/>
    </location>
</feature>
<dbReference type="InterPro" id="IPR001750">
    <property type="entry name" value="ND/Mrp_TM"/>
</dbReference>
<evidence type="ECO:0000256" key="2">
    <source>
        <dbReference type="ARBA" id="ARBA00004448"/>
    </source>
</evidence>
<feature type="transmembrane region" description="Helical" evidence="18">
    <location>
        <begin position="58"/>
        <end position="79"/>
    </location>
</feature>
<dbReference type="GO" id="GO:0006120">
    <property type="term" value="P:mitochondrial electron transport, NADH to ubiquinone"/>
    <property type="evidence" value="ECO:0007669"/>
    <property type="project" value="InterPro"/>
</dbReference>
<dbReference type="InterPro" id="IPR003917">
    <property type="entry name" value="NADH_UbQ_OxRdtase_chain2"/>
</dbReference>
<evidence type="ECO:0000256" key="8">
    <source>
        <dbReference type="ARBA" id="ARBA00022692"/>
    </source>
</evidence>
<evidence type="ECO:0000256" key="3">
    <source>
        <dbReference type="ARBA" id="ARBA00007012"/>
    </source>
</evidence>
<sequence>MFFHPSFVLFLFFLILSMVMMVCMNSWFLVWFFIEMNLLCFIPLIMGKKSKYSVESGLKYFFVQTLSSILIMVGVLLLFMNFSGYTYFFMGGLSIKLGFAPFHQWMVNIVEGLTWLLVGILFTLQKVGPFILFNYVYIMEEKVVYLIYLISIMCAVVGSLGGLFTSSLRKIMAFSSIAHGSWMILGMLVSIYLWLMYFTFYSLILFSVLYILGNFELANLSQIFLKLNFGLRLSLGVNLLSMGGLPPMSGFIPKFILMKEFIMFYNYFVLFILLFGVFVSLFFYARVFVMNFIFLSPKNLLFSENKVSVGPGFYINLLGLVTVPLILYLY</sequence>
<comment type="similarity">
    <text evidence="3 18">Belongs to the complex I subunit 2 family.</text>
</comment>
<evidence type="ECO:0000256" key="9">
    <source>
        <dbReference type="ARBA" id="ARBA00022792"/>
    </source>
</evidence>
<protein>
    <recommendedName>
        <fullName evidence="5 18">NADH-ubiquinone oxidoreductase chain 2</fullName>
        <ecNumber evidence="4 18">7.1.1.2</ecNumber>
    </recommendedName>
</protein>
<evidence type="ECO:0000256" key="5">
    <source>
        <dbReference type="ARBA" id="ARBA00021008"/>
    </source>
</evidence>
<dbReference type="GO" id="GO:0008137">
    <property type="term" value="F:NADH dehydrogenase (ubiquinone) activity"/>
    <property type="evidence" value="ECO:0007669"/>
    <property type="project" value="UniProtKB-EC"/>
</dbReference>
<feature type="domain" description="NADH:quinone oxidoreductase/Mrp antiporter transmembrane" evidence="19">
    <location>
        <begin position="25"/>
        <end position="278"/>
    </location>
</feature>
<dbReference type="EC" id="7.1.1.2" evidence="4 18"/>
<dbReference type="GO" id="GO:0005743">
    <property type="term" value="C:mitochondrial inner membrane"/>
    <property type="evidence" value="ECO:0007669"/>
    <property type="project" value="UniProtKB-SubCell"/>
</dbReference>
<comment type="subcellular location">
    <subcellularLocation>
        <location evidence="2 18">Mitochondrion inner membrane</location>
        <topology evidence="2 18">Multi-pass membrane protein</topology>
    </subcellularLocation>
</comment>
<comment type="function">
    <text evidence="1">Core subunit of the mitochondrial membrane respiratory chain NADH dehydrogenase (Complex I) that is believed to belong to the minimal assembly required for catalysis. Complex I functions in the transfer of electrons from NADH to the respiratory chain. The immediate electron acceptor for the enzyme is believed to be ubiquinone.</text>
</comment>
<feature type="transmembrane region" description="Helical" evidence="18">
    <location>
        <begin position="7"/>
        <end position="22"/>
    </location>
</feature>
<reference evidence="20" key="1">
    <citation type="journal article" date="2019" name="Mol. Phylogenet. Evol.">
        <title>The age and diversification of metacrangonyctid subterranean amphipod crustaceans revisited.</title>
        <authorList>
            <person name="Pons J."/>
            <person name="Jurado-Rivera J.A."/>
            <person name="Jaume D."/>
            <person name="Vonk R."/>
            <person name="Bauza-Ribot M.M."/>
            <person name="Juan C."/>
        </authorList>
    </citation>
    <scope>NUCLEOTIDE SEQUENCE</scope>
</reference>
<dbReference type="Pfam" id="PF00361">
    <property type="entry name" value="Proton_antipo_M"/>
    <property type="match status" value="1"/>
</dbReference>
<evidence type="ECO:0000256" key="1">
    <source>
        <dbReference type="ARBA" id="ARBA00003257"/>
    </source>
</evidence>
<geneLocation type="mitochondrion" evidence="20"/>
<gene>
    <name evidence="20" type="primary">nad2</name>
</gene>
<feature type="transmembrane region" description="Helical" evidence="18">
    <location>
        <begin position="185"/>
        <end position="213"/>
    </location>
</feature>
<keyword evidence="7 18" id="KW-0679">Respiratory chain</keyword>
<evidence type="ECO:0000256" key="14">
    <source>
        <dbReference type="ARBA" id="ARBA00023075"/>
    </source>
</evidence>